<reference evidence="3 4" key="1">
    <citation type="journal article" date="2019" name="ISME J.">
        <title>Genome analyses of uncultured TG2/ZB3 bacteria in 'Margulisbacteria' specifically attached to ectosymbiotic spirochetes of protists in the termite gut.</title>
        <authorList>
            <person name="Utami Y.D."/>
            <person name="Kuwahara H."/>
            <person name="Igai K."/>
            <person name="Murakami T."/>
            <person name="Sugaya K."/>
            <person name="Morikawa T."/>
            <person name="Nagura Y."/>
            <person name="Yuki M."/>
            <person name="Deevong P."/>
            <person name="Inoue T."/>
            <person name="Kihara K."/>
            <person name="Lo N."/>
            <person name="Yamada A."/>
            <person name="Ohkuma M."/>
            <person name="Hongoh Y."/>
        </authorList>
    </citation>
    <scope>NUCLEOTIDE SEQUENCE [LARGE SCALE GENOMIC DNA]</scope>
    <source>
        <strain evidence="3">NkOx7-01</strain>
    </source>
</reference>
<accession>A0A388T730</accession>
<dbReference type="NCBIfam" id="TIGR00696">
    <property type="entry name" value="wecG_tagA_cpsF"/>
    <property type="match status" value="1"/>
</dbReference>
<dbReference type="InterPro" id="IPR004629">
    <property type="entry name" value="WecG_TagA_CpsF"/>
</dbReference>
<organism evidence="3 4">
    <name type="scientific">Termititenax aidoneus</name>
    <dbReference type="NCBI Taxonomy" id="2218524"/>
    <lineage>
        <taxon>Bacteria</taxon>
        <taxon>Bacillati</taxon>
        <taxon>Candidatus Margulisiibacteriota</taxon>
        <taxon>Candidatus Termititenacia</taxon>
        <taxon>Candidatus Termititenacales</taxon>
        <taxon>Candidatus Termititenacaceae</taxon>
        <taxon>Candidatus Termititenax</taxon>
    </lineage>
</organism>
<proteinExistence type="predicted"/>
<dbReference type="Proteomes" id="UP000269352">
    <property type="component" value="Unassembled WGS sequence"/>
</dbReference>
<dbReference type="PANTHER" id="PTHR34136:SF1">
    <property type="entry name" value="UDP-N-ACETYL-D-MANNOSAMINURONIC ACID TRANSFERASE"/>
    <property type="match status" value="1"/>
</dbReference>
<dbReference type="CDD" id="cd06533">
    <property type="entry name" value="Glyco_transf_WecG_TagA"/>
    <property type="match status" value="1"/>
</dbReference>
<evidence type="ECO:0000256" key="2">
    <source>
        <dbReference type="ARBA" id="ARBA00022679"/>
    </source>
</evidence>
<comment type="caution">
    <text evidence="3">The sequence shown here is derived from an EMBL/GenBank/DDBJ whole genome shotgun (WGS) entry which is preliminary data.</text>
</comment>
<keyword evidence="2" id="KW-0808">Transferase</keyword>
<sequence>MAEVLGTRVDILPRREIEQKILAYLKAKSEKSYFIVTANAEMCYRAAQDRALQTALNTADLCVPDSIGVRWALRRQGLAAELYPGVELAEWILKQGFSVYVLGAKAEVLQRLNFPNIVSKHHGFFDADAEKSILAEIQRLKPQVILAALGAGKQELWLSRHKNDLKSLLIGVGGAIDVISGCKTRAPKIFRKAGLEWFYRLLREPRRLFRQFDLLRFGLAVLREKQG</sequence>
<dbReference type="PANTHER" id="PTHR34136">
    <property type="match status" value="1"/>
</dbReference>
<dbReference type="GO" id="GO:0016758">
    <property type="term" value="F:hexosyltransferase activity"/>
    <property type="evidence" value="ECO:0007669"/>
    <property type="project" value="TreeGrafter"/>
</dbReference>
<evidence type="ECO:0000313" key="4">
    <source>
        <dbReference type="Proteomes" id="UP000269352"/>
    </source>
</evidence>
<keyword evidence="4" id="KW-1185">Reference proteome</keyword>
<evidence type="ECO:0000313" key="3">
    <source>
        <dbReference type="EMBL" id="GBR72515.1"/>
    </source>
</evidence>
<keyword evidence="1" id="KW-0328">Glycosyltransferase</keyword>
<evidence type="ECO:0000256" key="1">
    <source>
        <dbReference type="ARBA" id="ARBA00022676"/>
    </source>
</evidence>
<dbReference type="Pfam" id="PF03808">
    <property type="entry name" value="Glyco_tran_WecG"/>
    <property type="match status" value="1"/>
</dbReference>
<protein>
    <submittedName>
        <fullName evidence="3">N-acetylmannosaminyltransferase</fullName>
    </submittedName>
</protein>
<dbReference type="EMBL" id="BGZN01000001">
    <property type="protein sequence ID" value="GBR72515.1"/>
    <property type="molecule type" value="Genomic_DNA"/>
</dbReference>
<name>A0A388T730_TERA1</name>
<dbReference type="AlphaFoldDB" id="A0A388T730"/>
<gene>
    <name evidence="3" type="primary">tagA</name>
    <name evidence="3" type="ORF">NO1_0028</name>
</gene>